<organism evidence="1 2">
    <name type="scientific">Pantoea ananatis (strain AJ13355)</name>
    <dbReference type="NCBI Taxonomy" id="932677"/>
    <lineage>
        <taxon>Bacteria</taxon>
        <taxon>Pseudomonadati</taxon>
        <taxon>Pseudomonadota</taxon>
        <taxon>Gammaproteobacteria</taxon>
        <taxon>Enterobacterales</taxon>
        <taxon>Erwiniaceae</taxon>
        <taxon>Pantoea</taxon>
    </lineage>
</organism>
<evidence type="ECO:0000313" key="2">
    <source>
        <dbReference type="Proteomes" id="UP000006690"/>
    </source>
</evidence>
<dbReference type="EMBL" id="AP012032">
    <property type="protein sequence ID" value="BAK10484.1"/>
    <property type="molecule type" value="Genomic_DNA"/>
</dbReference>
<sequence length="339" mass="37412">MDYKKQILNILHSECESRAEMTRRLGVTKAYVTKLTSQLLEERVIEERDVKDSAFGRPQQLLAATPGQFFSVNITLRKGQLQAMLNDFNTQVPALAHHRISLPVLLTPQRLVDFIATSVAALCLSGNVRQQQVNVISVALQGGIEHFTGVVRYCPLFSETNVAFKKRIEDAMCISTQIFNIAFCTTFQLAQRLPYSSWVAFMPGFGSLGYGQCIHGEPVLGENGFYPEIVHLPYEGGIEQAFAVDPDNQPATVLATARALCFAICCTAPIHNIRHVIVTGELFEDYGNEVLPLAQAILAANADTHISGIRIKHDKTGYHYGVKGLVQLSSDAITEHILP</sequence>
<dbReference type="SUPFAM" id="SSF46785">
    <property type="entry name" value="Winged helix' DNA-binding domain"/>
    <property type="match status" value="1"/>
</dbReference>
<dbReference type="Proteomes" id="UP000006690">
    <property type="component" value="Chromosome"/>
</dbReference>
<dbReference type="OrthoDB" id="6530832at2"/>
<accession>A0A0H3KTY8</accession>
<dbReference type="KEGG" id="paj:PAJ_0404"/>
<evidence type="ECO:0000313" key="1">
    <source>
        <dbReference type="EMBL" id="BAK10484.1"/>
    </source>
</evidence>
<dbReference type="Gene3D" id="1.10.10.10">
    <property type="entry name" value="Winged helix-like DNA-binding domain superfamily/Winged helix DNA-binding domain"/>
    <property type="match status" value="1"/>
</dbReference>
<gene>
    <name evidence="1" type="primary">nagC</name>
    <name evidence="1" type="ordered locus">PAJ_0404</name>
</gene>
<name>A0A0H3KTY8_PANAA</name>
<proteinExistence type="predicted"/>
<dbReference type="eggNOG" id="COG1940">
    <property type="taxonomic scope" value="Bacteria"/>
</dbReference>
<dbReference type="SUPFAM" id="SSF53067">
    <property type="entry name" value="Actin-like ATPase domain"/>
    <property type="match status" value="1"/>
</dbReference>
<dbReference type="AlphaFoldDB" id="A0A0H3KTY8"/>
<dbReference type="InterPro" id="IPR036390">
    <property type="entry name" value="WH_DNA-bd_sf"/>
</dbReference>
<dbReference type="PATRIC" id="fig|932677.3.peg.461"/>
<dbReference type="InterPro" id="IPR036388">
    <property type="entry name" value="WH-like_DNA-bd_sf"/>
</dbReference>
<dbReference type="RefSeq" id="WP_014593133.1">
    <property type="nucleotide sequence ID" value="NC_017531.2"/>
</dbReference>
<dbReference type="HOGENOM" id="CLU_820708_0_0_6"/>
<dbReference type="Gene3D" id="3.30.420.40">
    <property type="match status" value="2"/>
</dbReference>
<dbReference type="InterPro" id="IPR043129">
    <property type="entry name" value="ATPase_NBD"/>
</dbReference>
<protein>
    <submittedName>
        <fullName evidence="1">Xylose Operon repressor NagC</fullName>
    </submittedName>
</protein>
<reference evidence="2" key="1">
    <citation type="journal article" date="2012" name="Appl. Microbiol. Biotechnol.">
        <title>The complete genome sequence of Pantoea ananatis AJ13355, an organism with great biotechnological potential.</title>
        <authorList>
            <person name="Hara Y."/>
            <person name="Kadotani N."/>
            <person name="Izui H."/>
            <person name="Katashkina J.I."/>
            <person name="Kuvaeva T.M."/>
            <person name="Andreeva I.G."/>
            <person name="Golubeva L.I."/>
            <person name="Malko D.B."/>
            <person name="Makeev V.J."/>
            <person name="Mashko S.V."/>
            <person name="Kozlov Y.I."/>
        </authorList>
    </citation>
    <scope>NUCLEOTIDE SEQUENCE [LARGE SCALE GENOMIC DNA]</scope>
    <source>
        <strain evidence="2">AJ13355</strain>
    </source>
</reference>